<dbReference type="SFLD" id="SFLDG01129">
    <property type="entry name" value="C1.5:_HAD__Beta-PGM__Phosphata"/>
    <property type="match status" value="1"/>
</dbReference>
<dbReference type="SFLD" id="SFLDS00003">
    <property type="entry name" value="Haloacid_Dehalogenase"/>
    <property type="match status" value="1"/>
</dbReference>
<dbReference type="CDD" id="cd07505">
    <property type="entry name" value="HAD_BPGM-like"/>
    <property type="match status" value="1"/>
</dbReference>
<keyword evidence="2" id="KW-1185">Reference proteome</keyword>
<dbReference type="Gene3D" id="1.10.150.240">
    <property type="entry name" value="Putative phosphatase, domain 2"/>
    <property type="match status" value="1"/>
</dbReference>
<gene>
    <name evidence="1" type="ORF">NQ502_00880</name>
</gene>
<dbReference type="PANTHER" id="PTHR18901:SF38">
    <property type="entry name" value="PSEUDOURIDINE-5'-PHOSPHATASE"/>
    <property type="match status" value="1"/>
</dbReference>
<dbReference type="RefSeq" id="WP_028528343.1">
    <property type="nucleotide sequence ID" value="NZ_CABLBR010000010.1"/>
</dbReference>
<dbReference type="InterPro" id="IPR023214">
    <property type="entry name" value="HAD_sf"/>
</dbReference>
<organism evidence="1 2">
    <name type="scientific">Ruminococcus gauvreauii</name>
    <dbReference type="NCBI Taxonomy" id="438033"/>
    <lineage>
        <taxon>Bacteria</taxon>
        <taxon>Bacillati</taxon>
        <taxon>Bacillota</taxon>
        <taxon>Clostridia</taxon>
        <taxon>Eubacteriales</taxon>
        <taxon>Oscillospiraceae</taxon>
        <taxon>Ruminococcus</taxon>
    </lineage>
</organism>
<dbReference type="PRINTS" id="PR00413">
    <property type="entry name" value="HADHALOGNASE"/>
</dbReference>
<dbReference type="EMBL" id="CP102290">
    <property type="protein sequence ID" value="UWP59649.1"/>
    <property type="molecule type" value="Genomic_DNA"/>
</dbReference>
<dbReference type="InterPro" id="IPR006439">
    <property type="entry name" value="HAD-SF_hydro_IA"/>
</dbReference>
<dbReference type="InterPro" id="IPR041492">
    <property type="entry name" value="HAD_2"/>
</dbReference>
<accession>A0ABY5VGD7</accession>
<proteinExistence type="predicted"/>
<dbReference type="PANTHER" id="PTHR18901">
    <property type="entry name" value="2-DEOXYGLUCOSE-6-PHOSPHATE PHOSPHATASE 2"/>
    <property type="match status" value="1"/>
</dbReference>
<evidence type="ECO:0000313" key="1">
    <source>
        <dbReference type="EMBL" id="UWP59649.1"/>
    </source>
</evidence>
<dbReference type="Pfam" id="PF13419">
    <property type="entry name" value="HAD_2"/>
    <property type="match status" value="1"/>
</dbReference>
<dbReference type="InterPro" id="IPR036412">
    <property type="entry name" value="HAD-like_sf"/>
</dbReference>
<dbReference type="NCBIfam" id="TIGR01509">
    <property type="entry name" value="HAD-SF-IA-v3"/>
    <property type="match status" value="1"/>
</dbReference>
<dbReference type="Proteomes" id="UP001060164">
    <property type="component" value="Chromosome"/>
</dbReference>
<name>A0ABY5VGD7_9FIRM</name>
<sequence length="225" mass="25932">MLKDKKAMLFDLDGTLVDSMWMWKDIDFEYLSSRGKELPDTLQHEIEGMSFTETAGYFKKRFGLKDSVDTIKEEWLFMARDKYLHETPLKDGVFEFIMDMQKKDIRMGIASSNSRELVEAILKVHRLEECFSSVHTCCDVKSGKPEPDIYLLVAGELDVDPRQCLVFEDIPAGIMAGKRAGMQTCAVWDAYSVSQDEQKKNLADYYIHTYRDILEGSYEVLNTCL</sequence>
<protein>
    <submittedName>
        <fullName evidence="1">HAD family phosphatase</fullName>
    </submittedName>
</protein>
<dbReference type="Gene3D" id="3.40.50.1000">
    <property type="entry name" value="HAD superfamily/HAD-like"/>
    <property type="match status" value="1"/>
</dbReference>
<reference evidence="1" key="1">
    <citation type="journal article" date="2022" name="Cell">
        <title>Design, construction, and in vivo augmentation of a complex gut microbiome.</title>
        <authorList>
            <person name="Cheng A.G."/>
            <person name="Ho P.Y."/>
            <person name="Aranda-Diaz A."/>
            <person name="Jain S."/>
            <person name="Yu F.B."/>
            <person name="Meng X."/>
            <person name="Wang M."/>
            <person name="Iakiviak M."/>
            <person name="Nagashima K."/>
            <person name="Zhao A."/>
            <person name="Murugkar P."/>
            <person name="Patil A."/>
            <person name="Atabakhsh K."/>
            <person name="Weakley A."/>
            <person name="Yan J."/>
            <person name="Brumbaugh A.R."/>
            <person name="Higginbottom S."/>
            <person name="Dimas A."/>
            <person name="Shiver A.L."/>
            <person name="Deutschbauer A."/>
            <person name="Neff N."/>
            <person name="Sonnenburg J.L."/>
            <person name="Huang K.C."/>
            <person name="Fischbach M.A."/>
        </authorList>
    </citation>
    <scope>NUCLEOTIDE SEQUENCE</scope>
    <source>
        <strain evidence="1">DSM 19829</strain>
    </source>
</reference>
<evidence type="ECO:0000313" key="2">
    <source>
        <dbReference type="Proteomes" id="UP001060164"/>
    </source>
</evidence>
<dbReference type="SUPFAM" id="SSF56784">
    <property type="entry name" value="HAD-like"/>
    <property type="match status" value="1"/>
</dbReference>
<dbReference type="InterPro" id="IPR023198">
    <property type="entry name" value="PGP-like_dom2"/>
</dbReference>